<keyword evidence="4" id="KW-1185">Reference proteome</keyword>
<dbReference type="PROSITE" id="PS50994">
    <property type="entry name" value="INTEGRASE"/>
    <property type="match status" value="1"/>
</dbReference>
<name>A0A5B8UJU8_9BACT</name>
<dbReference type="GO" id="GO:0003676">
    <property type="term" value="F:nucleic acid binding"/>
    <property type="evidence" value="ECO:0007669"/>
    <property type="project" value="InterPro"/>
</dbReference>
<protein>
    <submittedName>
        <fullName evidence="3">Transposase</fullName>
    </submittedName>
</protein>
<dbReference type="InterPro" id="IPR001584">
    <property type="entry name" value="Integrase_cat-core"/>
</dbReference>
<dbReference type="Pfam" id="PF13683">
    <property type="entry name" value="rve_3"/>
    <property type="match status" value="1"/>
</dbReference>
<dbReference type="PANTHER" id="PTHR46889:SF5">
    <property type="entry name" value="INTEGRASE PROTEIN"/>
    <property type="match status" value="1"/>
</dbReference>
<dbReference type="Gene3D" id="3.30.420.10">
    <property type="entry name" value="Ribonuclease H-like superfamily/Ribonuclease H"/>
    <property type="match status" value="1"/>
</dbReference>
<dbReference type="PANTHER" id="PTHR46889">
    <property type="entry name" value="TRANSPOSASE INSF FOR INSERTION SEQUENCE IS3B-RELATED"/>
    <property type="match status" value="1"/>
</dbReference>
<dbReference type="SUPFAM" id="SSF53098">
    <property type="entry name" value="Ribonuclease H-like"/>
    <property type="match status" value="1"/>
</dbReference>
<gene>
    <name evidence="3" type="ORF">FSB75_13305</name>
</gene>
<evidence type="ECO:0000313" key="3">
    <source>
        <dbReference type="EMBL" id="QEC56833.1"/>
    </source>
</evidence>
<organism evidence="3 4">
    <name type="scientific">Flavisolibacter ginsenosidimutans</name>
    <dbReference type="NCBI Taxonomy" id="661481"/>
    <lineage>
        <taxon>Bacteria</taxon>
        <taxon>Pseudomonadati</taxon>
        <taxon>Bacteroidota</taxon>
        <taxon>Chitinophagia</taxon>
        <taxon>Chitinophagales</taxon>
        <taxon>Chitinophagaceae</taxon>
        <taxon>Flavisolibacter</taxon>
    </lineage>
</organism>
<sequence length="195" mass="22555">MRKPAVGKRYNLHRSSQQLLLFESCDRCLFQKNCRLLFVPNPEKNRPFNSAFNGAGTRGKREGGRLIHHSDRGLQYCCREYTGLLTQQRITISMTEKGDPYENAIAERVNGILKGEFCLNRTFKNYEEAHEAVKSAVRIYNEQRPHGSLDYCTPQQAQEKQGALPKRWKPKPRRDDPIGFISHETECAVNKYRPP</sequence>
<feature type="region of interest" description="Disordered" evidence="1">
    <location>
        <begin position="148"/>
        <end position="179"/>
    </location>
</feature>
<evidence type="ECO:0000259" key="2">
    <source>
        <dbReference type="PROSITE" id="PS50994"/>
    </source>
</evidence>
<dbReference type="GO" id="GO:0015074">
    <property type="term" value="P:DNA integration"/>
    <property type="evidence" value="ECO:0007669"/>
    <property type="project" value="InterPro"/>
</dbReference>
<accession>A0A5B8UJU8</accession>
<dbReference type="InterPro" id="IPR012337">
    <property type="entry name" value="RNaseH-like_sf"/>
</dbReference>
<dbReference type="KEGG" id="fgg:FSB75_13305"/>
<dbReference type="EMBL" id="CP042433">
    <property type="protein sequence ID" value="QEC56833.1"/>
    <property type="molecule type" value="Genomic_DNA"/>
</dbReference>
<reference evidence="3 4" key="1">
    <citation type="journal article" date="2015" name="Int. J. Syst. Evol. Microbiol.">
        <title>Flavisolibacter ginsenosidimutans sp. nov., with ginsenoside-converting activity isolated from soil used for cultivating ginseng.</title>
        <authorList>
            <person name="Zhao Y."/>
            <person name="Liu Q."/>
            <person name="Kang M.S."/>
            <person name="Jin F."/>
            <person name="Yu H."/>
            <person name="Im W.T."/>
        </authorList>
    </citation>
    <scope>NUCLEOTIDE SEQUENCE [LARGE SCALE GENOMIC DNA]</scope>
    <source>
        <strain evidence="3 4">Gsoil 636</strain>
    </source>
</reference>
<feature type="domain" description="Integrase catalytic" evidence="2">
    <location>
        <begin position="69"/>
        <end position="162"/>
    </location>
</feature>
<dbReference type="InterPro" id="IPR036397">
    <property type="entry name" value="RNaseH_sf"/>
</dbReference>
<dbReference type="Proteomes" id="UP000321204">
    <property type="component" value="Chromosome"/>
</dbReference>
<dbReference type="AlphaFoldDB" id="A0A5B8UJU8"/>
<evidence type="ECO:0000256" key="1">
    <source>
        <dbReference type="SAM" id="MobiDB-lite"/>
    </source>
</evidence>
<evidence type="ECO:0000313" key="4">
    <source>
        <dbReference type="Proteomes" id="UP000321204"/>
    </source>
</evidence>
<dbReference type="InterPro" id="IPR050900">
    <property type="entry name" value="Transposase_IS3/IS150/IS904"/>
</dbReference>
<proteinExistence type="predicted"/>
<dbReference type="OrthoDB" id="679298at2"/>